<keyword evidence="4" id="KW-0614">Plasmid</keyword>
<proteinExistence type="predicted"/>
<dbReference type="PRINTS" id="PR00469">
    <property type="entry name" value="PNDRDTASEII"/>
</dbReference>
<evidence type="ECO:0000259" key="3">
    <source>
        <dbReference type="Pfam" id="PF07992"/>
    </source>
</evidence>
<keyword evidence="2" id="KW-0560">Oxidoreductase</keyword>
<evidence type="ECO:0000256" key="2">
    <source>
        <dbReference type="ARBA" id="ARBA00023002"/>
    </source>
</evidence>
<reference evidence="4" key="1">
    <citation type="submission" date="2022-07" db="EMBL/GenBank/DDBJ databases">
        <title>Complete Genome Sequence of the Radioresistant Bacterium Deinococcus aetherius ST0316, Isolated from the Air Dust collected in Lower Stratosphere above Japan.</title>
        <authorList>
            <person name="Satoh K."/>
            <person name="Hagiwara K."/>
            <person name="Katsumata K."/>
            <person name="Kubo A."/>
            <person name="Yokobori S."/>
            <person name="Yamagishi A."/>
            <person name="Oono Y."/>
            <person name="Narumi I."/>
        </authorList>
    </citation>
    <scope>NUCLEOTIDE SEQUENCE</scope>
    <source>
        <strain evidence="4">ST0316</strain>
        <plasmid evidence="4">pDAETH-1</plasmid>
    </source>
</reference>
<gene>
    <name evidence="4" type="ORF">DAETH_32680</name>
</gene>
<dbReference type="EMBL" id="AP026561">
    <property type="protein sequence ID" value="BDP43299.1"/>
    <property type="molecule type" value="Genomic_DNA"/>
</dbReference>
<dbReference type="RefSeq" id="WP_264777800.1">
    <property type="nucleotide sequence ID" value="NZ_AP026561.1"/>
</dbReference>
<evidence type="ECO:0000256" key="1">
    <source>
        <dbReference type="ARBA" id="ARBA00022630"/>
    </source>
</evidence>
<name>A0ABN6RKQ0_9DEIO</name>
<dbReference type="InterPro" id="IPR036188">
    <property type="entry name" value="FAD/NAD-bd_sf"/>
</dbReference>
<dbReference type="PRINTS" id="PR00368">
    <property type="entry name" value="FADPNR"/>
</dbReference>
<keyword evidence="5" id="KW-1185">Reference proteome</keyword>
<dbReference type="PANTHER" id="PTHR48105">
    <property type="entry name" value="THIOREDOXIN REDUCTASE 1-RELATED-RELATED"/>
    <property type="match status" value="1"/>
</dbReference>
<protein>
    <recommendedName>
        <fullName evidence="3">FAD/NAD(P)-binding domain-containing protein</fullName>
    </recommendedName>
</protein>
<dbReference type="Gene3D" id="3.50.50.60">
    <property type="entry name" value="FAD/NAD(P)-binding domain"/>
    <property type="match status" value="2"/>
</dbReference>
<organism evidence="4 5">
    <name type="scientific">Deinococcus aetherius</name>
    <dbReference type="NCBI Taxonomy" id="200252"/>
    <lineage>
        <taxon>Bacteria</taxon>
        <taxon>Thermotogati</taxon>
        <taxon>Deinococcota</taxon>
        <taxon>Deinococci</taxon>
        <taxon>Deinococcales</taxon>
        <taxon>Deinococcaceae</taxon>
        <taxon>Deinococcus</taxon>
    </lineage>
</organism>
<accession>A0ABN6RKQ0</accession>
<feature type="domain" description="FAD/NAD(P)-binding" evidence="3">
    <location>
        <begin position="183"/>
        <end position="284"/>
    </location>
</feature>
<dbReference type="SUPFAM" id="SSF51905">
    <property type="entry name" value="FAD/NAD(P)-binding domain"/>
    <property type="match status" value="1"/>
</dbReference>
<dbReference type="InterPro" id="IPR023753">
    <property type="entry name" value="FAD/NAD-binding_dom"/>
</dbReference>
<sequence>MLYDALIIGGSYAGLSGAMQVARSGRPVCVLDSGQPRNRFATHSHGFFGQDGQVPRQMIARARADLCAYSNVTVLDARATHARRDGDAFCVTLASGETLRARKLLLAYGVVDLLPDLPGVAERWGQTVLHCPYCHGYEVRGERLGVLSVMPQSTHQALLISDWGPVTFFLNGSPPPDSTMLAKFATRGITVEPAPILGLEGAAPALDGVRHTDGRLVPVDALFLASRIRPASDLAEQLGCALVDGPQGPLLQTDAGKQTSVPGVYAAGDLTPGIGNASMAAADGVFAGASLHQSLIFGPLAALEQVASD</sequence>
<dbReference type="Pfam" id="PF07992">
    <property type="entry name" value="Pyr_redox_2"/>
    <property type="match status" value="2"/>
</dbReference>
<keyword evidence="1" id="KW-0285">Flavoprotein</keyword>
<dbReference type="InterPro" id="IPR050097">
    <property type="entry name" value="Ferredoxin-NADP_redctase_2"/>
</dbReference>
<dbReference type="Proteomes" id="UP001064971">
    <property type="component" value="Plasmid pDAETH-1"/>
</dbReference>
<feature type="domain" description="FAD/NAD(P)-binding" evidence="3">
    <location>
        <begin position="3"/>
        <end position="134"/>
    </location>
</feature>
<geneLocation type="plasmid" evidence="4 5">
    <name>pDAETH-1</name>
</geneLocation>
<evidence type="ECO:0000313" key="5">
    <source>
        <dbReference type="Proteomes" id="UP001064971"/>
    </source>
</evidence>
<evidence type="ECO:0000313" key="4">
    <source>
        <dbReference type="EMBL" id="BDP43299.1"/>
    </source>
</evidence>